<dbReference type="InterPro" id="IPR017438">
    <property type="entry name" value="ATP-NAD_kinase_N"/>
</dbReference>
<evidence type="ECO:0000256" key="6">
    <source>
        <dbReference type="ARBA" id="ARBA00022857"/>
    </source>
</evidence>
<dbReference type="InterPro" id="IPR017437">
    <property type="entry name" value="ATP-NAD_kinase_PpnK-typ_C"/>
</dbReference>
<dbReference type="InterPro" id="IPR002504">
    <property type="entry name" value="NADK"/>
</dbReference>
<evidence type="ECO:0000256" key="1">
    <source>
        <dbReference type="ARBA" id="ARBA00010995"/>
    </source>
</evidence>
<dbReference type="AlphaFoldDB" id="M7SHQ0"/>
<dbReference type="EMBL" id="KB707189">
    <property type="protein sequence ID" value="EMR63642.1"/>
    <property type="molecule type" value="Genomic_DNA"/>
</dbReference>
<dbReference type="GO" id="GO:0003951">
    <property type="term" value="F:NAD+ kinase activity"/>
    <property type="evidence" value="ECO:0007669"/>
    <property type="project" value="InterPro"/>
</dbReference>
<feature type="region of interest" description="Disordered" evidence="8">
    <location>
        <begin position="224"/>
        <end position="248"/>
    </location>
</feature>
<dbReference type="OMA" id="IPKYQES"/>
<dbReference type="GO" id="GO:0006741">
    <property type="term" value="P:NADP+ biosynthetic process"/>
    <property type="evidence" value="ECO:0007669"/>
    <property type="project" value="InterPro"/>
</dbReference>
<dbReference type="Pfam" id="PF01513">
    <property type="entry name" value="NAD_kinase"/>
    <property type="match status" value="1"/>
</dbReference>
<dbReference type="HAMAP" id="MF_00361">
    <property type="entry name" value="NAD_kinase"/>
    <property type="match status" value="1"/>
</dbReference>
<reference evidence="10" key="1">
    <citation type="journal article" date="2013" name="Genome Announc.">
        <title>Draft genome sequence of the grapevine dieback fungus Eutypa lata UCR-EL1.</title>
        <authorList>
            <person name="Blanco-Ulate B."/>
            <person name="Rolshausen P.E."/>
            <person name="Cantu D."/>
        </authorList>
    </citation>
    <scope>NUCLEOTIDE SEQUENCE [LARGE SCALE GENOMIC DNA]</scope>
    <source>
        <strain evidence="10">UCR-EL1</strain>
    </source>
</reference>
<dbReference type="PANTHER" id="PTHR20275:SF26">
    <property type="entry name" value="NADH KINASE POS5, MITOCHONDRIAL"/>
    <property type="match status" value="1"/>
</dbReference>
<evidence type="ECO:0000313" key="9">
    <source>
        <dbReference type="EMBL" id="EMR63642.1"/>
    </source>
</evidence>
<feature type="compositionally biased region" description="Polar residues" evidence="8">
    <location>
        <begin position="224"/>
        <end position="234"/>
    </location>
</feature>
<dbReference type="STRING" id="1287681.M7SHQ0"/>
<dbReference type="KEGG" id="ela:UCREL1_9389"/>
<dbReference type="InterPro" id="IPR016064">
    <property type="entry name" value="NAD/diacylglycerol_kinase_sf"/>
</dbReference>
<feature type="region of interest" description="Disordered" evidence="8">
    <location>
        <begin position="1"/>
        <end position="36"/>
    </location>
</feature>
<dbReference type="FunFam" id="2.60.200.30:FF:000009">
    <property type="entry name" value="Poly(P)/ATP NAD kinase"/>
    <property type="match status" value="1"/>
</dbReference>
<dbReference type="SUPFAM" id="SSF111331">
    <property type="entry name" value="NAD kinase/diacylglycerol kinase-like"/>
    <property type="match status" value="1"/>
</dbReference>
<dbReference type="GO" id="GO:0005524">
    <property type="term" value="F:ATP binding"/>
    <property type="evidence" value="ECO:0007669"/>
    <property type="project" value="UniProtKB-KW"/>
</dbReference>
<evidence type="ECO:0000256" key="4">
    <source>
        <dbReference type="ARBA" id="ARBA00022777"/>
    </source>
</evidence>
<evidence type="ECO:0000313" key="10">
    <source>
        <dbReference type="Proteomes" id="UP000012174"/>
    </source>
</evidence>
<feature type="compositionally biased region" description="Polar residues" evidence="8">
    <location>
        <begin position="1"/>
        <end position="12"/>
    </location>
</feature>
<evidence type="ECO:0000256" key="2">
    <source>
        <dbReference type="ARBA" id="ARBA00022679"/>
    </source>
</evidence>
<sequence>MPFRFQSCSRLQVSRRPLSPPHQPSCHHPPSRVQLPTKRTFTSTPRRRELLDVSSLPNRILPQYKENPSGLLSLQWPEPPRNVLIVPKLLAPHVTEAAVSFARYIASEYPGLRLIFERGVAEAVHDLLPFPVYTSDRPPTTAFPDKIDLVATLGGDGTILRAASLFSLHAFVPPILAFSMGSLGFLGEWKFEEYKRAWREVYMSGSRVAVTDLQGPHTQTAAAATGVGDQQTDGNDGEKLNDAWSGVRGKSMGTNRSARVMLRNRLKVGVYDSSGANVNEHLMPTSTSTSTTPQNLAAATPGYNSPAGTFHAINELVIHRGPNPHLAYIDVFVNGHHLTEAVADGLLVSTPTGSTAYSLSAGGSIVHPLVKALLLTPICARSLSFRPLVLPLNSRVTLRLGARHRGDRRGLEVSVDGKRRAGVDFGPGTEIRVEGERIVPAAGGGGAWVGGVPCVIRSRSPRSSIRSSGIRGGGADAATTTNGSTVAGEKGGHKDAAGDTIITEDDDGWVGGLNGLLKFNYPFGEE</sequence>
<accession>M7SHQ0</accession>
<dbReference type="Gene3D" id="3.40.50.10330">
    <property type="entry name" value="Probable inorganic polyphosphate/atp-NAD kinase, domain 1"/>
    <property type="match status" value="2"/>
</dbReference>
<dbReference type="Pfam" id="PF20143">
    <property type="entry name" value="NAD_kinase_C"/>
    <property type="match status" value="1"/>
</dbReference>
<dbReference type="OrthoDB" id="24581at2759"/>
<keyword evidence="2" id="KW-0808">Transferase</keyword>
<keyword evidence="7" id="KW-0520">NAD</keyword>
<organism evidence="9 10">
    <name type="scientific">Eutypa lata (strain UCR-EL1)</name>
    <name type="common">Grapevine dieback disease fungus</name>
    <name type="synonym">Eutypa armeniacae</name>
    <dbReference type="NCBI Taxonomy" id="1287681"/>
    <lineage>
        <taxon>Eukaryota</taxon>
        <taxon>Fungi</taxon>
        <taxon>Dikarya</taxon>
        <taxon>Ascomycota</taxon>
        <taxon>Pezizomycotina</taxon>
        <taxon>Sordariomycetes</taxon>
        <taxon>Xylariomycetidae</taxon>
        <taxon>Xylariales</taxon>
        <taxon>Diatrypaceae</taxon>
        <taxon>Eutypa</taxon>
    </lineage>
</organism>
<evidence type="ECO:0000256" key="8">
    <source>
        <dbReference type="SAM" id="MobiDB-lite"/>
    </source>
</evidence>
<keyword evidence="5" id="KW-0067">ATP-binding</keyword>
<dbReference type="HOGENOM" id="CLU_008831_10_2_1"/>
<keyword evidence="4 9" id="KW-0418">Kinase</keyword>
<dbReference type="GO" id="GO:0019674">
    <property type="term" value="P:NAD+ metabolic process"/>
    <property type="evidence" value="ECO:0007669"/>
    <property type="project" value="InterPro"/>
</dbReference>
<proteinExistence type="inferred from homology"/>
<gene>
    <name evidence="9" type="ORF">UCREL1_9389</name>
</gene>
<evidence type="ECO:0000256" key="3">
    <source>
        <dbReference type="ARBA" id="ARBA00022741"/>
    </source>
</evidence>
<keyword evidence="10" id="KW-1185">Reference proteome</keyword>
<keyword evidence="3" id="KW-0547">Nucleotide-binding</keyword>
<comment type="similarity">
    <text evidence="1">Belongs to the NAD kinase family.</text>
</comment>
<dbReference type="PANTHER" id="PTHR20275">
    <property type="entry name" value="NAD KINASE"/>
    <property type="match status" value="1"/>
</dbReference>
<dbReference type="eggNOG" id="KOG2178">
    <property type="taxonomic scope" value="Eukaryota"/>
</dbReference>
<dbReference type="Proteomes" id="UP000012174">
    <property type="component" value="Unassembled WGS sequence"/>
</dbReference>
<protein>
    <submittedName>
        <fullName evidence="9">Putative nadh kinase pos5 protein</fullName>
    </submittedName>
</protein>
<evidence type="ECO:0000256" key="7">
    <source>
        <dbReference type="ARBA" id="ARBA00023027"/>
    </source>
</evidence>
<keyword evidence="6" id="KW-0521">NADP</keyword>
<evidence type="ECO:0000256" key="5">
    <source>
        <dbReference type="ARBA" id="ARBA00022840"/>
    </source>
</evidence>
<feature type="region of interest" description="Disordered" evidence="8">
    <location>
        <begin position="463"/>
        <end position="494"/>
    </location>
</feature>
<name>M7SHQ0_EUTLA</name>
<dbReference type="FunFam" id="3.40.50.10330:FF:000033">
    <property type="entry name" value="NADH kinase, variant 3"/>
    <property type="match status" value="1"/>
</dbReference>
<dbReference type="Gene3D" id="2.60.200.30">
    <property type="entry name" value="Probable inorganic polyphosphate/atp-NAD kinase, domain 2"/>
    <property type="match status" value="1"/>
</dbReference>